<dbReference type="AlphaFoldDB" id="A0A9P3G671"/>
<keyword evidence="4" id="KW-1185">Reference proteome</keyword>
<feature type="transmembrane region" description="Helical" evidence="2">
    <location>
        <begin position="126"/>
        <end position="147"/>
    </location>
</feature>
<dbReference type="EMBL" id="BPQB01000010">
    <property type="protein sequence ID" value="GJE88565.1"/>
    <property type="molecule type" value="Genomic_DNA"/>
</dbReference>
<dbReference type="OrthoDB" id="3038148at2759"/>
<name>A0A9P3G671_9APHY</name>
<gene>
    <name evidence="3" type="ORF">PsYK624_046480</name>
</gene>
<feature type="transmembrane region" description="Helical" evidence="2">
    <location>
        <begin position="45"/>
        <end position="68"/>
    </location>
</feature>
<evidence type="ECO:0000256" key="2">
    <source>
        <dbReference type="SAM" id="Phobius"/>
    </source>
</evidence>
<sequence length="357" mass="39370">MSNNAKVPISSFIAEDWFNGLYTATMLGTLWVIAYSGHFEGRRKYYHAALVALMYICSTIHASLQWFFYSGAIDANEGTDGTQLVQALDHLSPWLEITGSIFFCLNIFIADCLFIWRCWVVWQRRWVVVVLPICANITGAVLAGLIIKVQADAVESNITYVAVQKAREFTTLSTVYFALSISTSLTTTLLIALRVLLVQHAARKAGMGRYSPYNSVIEILVESAVLYSATLLTFVALNTRKDINFYYAQNIHAQVAGLTPTLIILRVAAGKSRRDEEWSTSARVDSVRFAARSALSRTSKSLHVPPLDAEMGFKAADATVIHLASAIQPDSSSSDIGSESDLQRGRGMSTVEFAEDK</sequence>
<feature type="transmembrane region" description="Helical" evidence="2">
    <location>
        <begin position="97"/>
        <end position="119"/>
    </location>
</feature>
<protein>
    <submittedName>
        <fullName evidence="3">Uncharacterized protein</fullName>
    </submittedName>
</protein>
<keyword evidence="2" id="KW-0472">Membrane</keyword>
<evidence type="ECO:0000256" key="1">
    <source>
        <dbReference type="SAM" id="MobiDB-lite"/>
    </source>
</evidence>
<keyword evidence="2" id="KW-0812">Transmembrane</keyword>
<dbReference type="Proteomes" id="UP000703269">
    <property type="component" value="Unassembled WGS sequence"/>
</dbReference>
<reference evidence="3 4" key="1">
    <citation type="submission" date="2021-08" db="EMBL/GenBank/DDBJ databases">
        <title>Draft Genome Sequence of Phanerochaete sordida strain YK-624.</title>
        <authorList>
            <person name="Mori T."/>
            <person name="Dohra H."/>
            <person name="Suzuki T."/>
            <person name="Kawagishi H."/>
            <person name="Hirai H."/>
        </authorList>
    </citation>
    <scope>NUCLEOTIDE SEQUENCE [LARGE SCALE GENOMIC DNA]</scope>
    <source>
        <strain evidence="3 4">YK-624</strain>
    </source>
</reference>
<feature type="transmembrane region" description="Helical" evidence="2">
    <location>
        <begin position="251"/>
        <end position="269"/>
    </location>
</feature>
<evidence type="ECO:0000313" key="3">
    <source>
        <dbReference type="EMBL" id="GJE88565.1"/>
    </source>
</evidence>
<organism evidence="3 4">
    <name type="scientific">Phanerochaete sordida</name>
    <dbReference type="NCBI Taxonomy" id="48140"/>
    <lineage>
        <taxon>Eukaryota</taxon>
        <taxon>Fungi</taxon>
        <taxon>Dikarya</taxon>
        <taxon>Basidiomycota</taxon>
        <taxon>Agaricomycotina</taxon>
        <taxon>Agaricomycetes</taxon>
        <taxon>Polyporales</taxon>
        <taxon>Phanerochaetaceae</taxon>
        <taxon>Phanerochaete</taxon>
    </lineage>
</organism>
<feature type="transmembrane region" description="Helical" evidence="2">
    <location>
        <begin position="175"/>
        <end position="198"/>
    </location>
</feature>
<evidence type="ECO:0000313" key="4">
    <source>
        <dbReference type="Proteomes" id="UP000703269"/>
    </source>
</evidence>
<comment type="caution">
    <text evidence="3">The sequence shown here is derived from an EMBL/GenBank/DDBJ whole genome shotgun (WGS) entry which is preliminary data.</text>
</comment>
<feature type="region of interest" description="Disordered" evidence="1">
    <location>
        <begin position="327"/>
        <end position="357"/>
    </location>
</feature>
<feature type="transmembrane region" description="Helical" evidence="2">
    <location>
        <begin position="219"/>
        <end position="239"/>
    </location>
</feature>
<feature type="compositionally biased region" description="Low complexity" evidence="1">
    <location>
        <begin position="330"/>
        <end position="340"/>
    </location>
</feature>
<keyword evidence="2" id="KW-1133">Transmembrane helix</keyword>
<accession>A0A9P3G671</accession>
<feature type="transmembrane region" description="Helical" evidence="2">
    <location>
        <begin position="20"/>
        <end position="38"/>
    </location>
</feature>
<proteinExistence type="predicted"/>